<comment type="miscellaneous">
    <text evidence="1">Reaction mechanism of ThiL seems to utilize a direct, inline transfer of the gamma-phosphate of ATP to TMP rather than a phosphorylated enzyme intermediate.</text>
</comment>
<reference evidence="4 5" key="1">
    <citation type="submission" date="2020-05" db="EMBL/GenBank/DDBJ databases">
        <title>Genome Sequencing of Type Strains.</title>
        <authorList>
            <person name="Lemaire J.F."/>
            <person name="Inderbitzin P."/>
            <person name="Gregorio O.A."/>
            <person name="Collins S.B."/>
            <person name="Wespe N."/>
            <person name="Knight-Connoni V."/>
        </authorList>
    </citation>
    <scope>NUCLEOTIDE SEQUENCE [LARGE SCALE GENOMIC DNA]</scope>
    <source>
        <strain evidence="4 5">ATCC 25174</strain>
    </source>
</reference>
<dbReference type="Pfam" id="PF02769">
    <property type="entry name" value="AIRS_C"/>
    <property type="match status" value="1"/>
</dbReference>
<dbReference type="EMBL" id="JABMCI010000048">
    <property type="protein sequence ID" value="NUU16452.1"/>
    <property type="molecule type" value="Genomic_DNA"/>
</dbReference>
<evidence type="ECO:0000259" key="2">
    <source>
        <dbReference type="Pfam" id="PF00586"/>
    </source>
</evidence>
<feature type="domain" description="PurM-like N-terminal" evidence="2">
    <location>
        <begin position="37"/>
        <end position="147"/>
    </location>
</feature>
<keyword evidence="1 4" id="KW-0808">Transferase</keyword>
<comment type="pathway">
    <text evidence="1">Cofactor biosynthesis; thiamine diphosphate biosynthesis; thiamine diphosphate from thiamine phosphate: step 1/1.</text>
</comment>
<feature type="binding site" evidence="1">
    <location>
        <position position="53"/>
    </location>
    <ligand>
        <name>Mg(2+)</name>
        <dbReference type="ChEBI" id="CHEBI:18420"/>
        <label>4</label>
    </ligand>
</feature>
<dbReference type="SUPFAM" id="SSF56042">
    <property type="entry name" value="PurM C-terminal domain-like"/>
    <property type="match status" value="1"/>
</dbReference>
<evidence type="ECO:0000313" key="4">
    <source>
        <dbReference type="EMBL" id="NUU16452.1"/>
    </source>
</evidence>
<dbReference type="PANTHER" id="PTHR30270">
    <property type="entry name" value="THIAMINE-MONOPHOSPHATE KINASE"/>
    <property type="match status" value="1"/>
</dbReference>
<feature type="binding site" evidence="1">
    <location>
        <position position="84"/>
    </location>
    <ligand>
        <name>Mg(2+)</name>
        <dbReference type="ChEBI" id="CHEBI:18420"/>
        <label>2</label>
    </ligand>
</feature>
<dbReference type="PIRSF" id="PIRSF005303">
    <property type="entry name" value="Thiam_monoph_kin"/>
    <property type="match status" value="1"/>
</dbReference>
<dbReference type="InterPro" id="IPR006283">
    <property type="entry name" value="ThiL-like"/>
</dbReference>
<feature type="binding site" evidence="1">
    <location>
        <position position="84"/>
    </location>
    <ligand>
        <name>Mg(2+)</name>
        <dbReference type="ChEBI" id="CHEBI:18420"/>
        <label>3</label>
    </ligand>
</feature>
<dbReference type="AlphaFoldDB" id="A0A7Y5ZYJ5"/>
<feature type="binding site" evidence="1">
    <location>
        <position position="132"/>
    </location>
    <ligand>
        <name>Mg(2+)</name>
        <dbReference type="ChEBI" id="CHEBI:18420"/>
        <label>1</label>
    </ligand>
</feature>
<dbReference type="InterPro" id="IPR016188">
    <property type="entry name" value="PurM-like_N"/>
</dbReference>
<dbReference type="GO" id="GO:0005524">
    <property type="term" value="F:ATP binding"/>
    <property type="evidence" value="ECO:0007669"/>
    <property type="project" value="UniProtKB-UniRule"/>
</dbReference>
<feature type="binding site" evidence="1">
    <location>
        <position position="55"/>
    </location>
    <ligand>
        <name>Mg(2+)</name>
        <dbReference type="ChEBI" id="CHEBI:18420"/>
        <label>1</label>
    </ligand>
</feature>
<feature type="binding site" evidence="1">
    <location>
        <position position="39"/>
    </location>
    <ligand>
        <name>Mg(2+)</name>
        <dbReference type="ChEBI" id="CHEBI:18420"/>
        <label>4</label>
    </ligand>
</feature>
<comment type="similarity">
    <text evidence="1">Belongs to the thiamine-monophosphate kinase family.</text>
</comment>
<accession>A0A7Y5ZYJ5</accession>
<keyword evidence="5" id="KW-1185">Reference proteome</keyword>
<keyword evidence="1" id="KW-0460">Magnesium</keyword>
<dbReference type="NCBIfam" id="NF004351">
    <property type="entry name" value="PRK05731.1-4"/>
    <property type="match status" value="1"/>
</dbReference>
<dbReference type="Pfam" id="PF00586">
    <property type="entry name" value="AIRS"/>
    <property type="match status" value="1"/>
</dbReference>
<evidence type="ECO:0000256" key="1">
    <source>
        <dbReference type="HAMAP-Rule" id="MF_02128"/>
    </source>
</evidence>
<sequence>MPAPSDGPLVSDLSEDGLLARIFPLLPLGDDTELAPGDDAAVVSARDGRFVVTTDVLVEDRHFRRAWSSGEDVGRRAAVQNLADVAAMGARPTSLVVALVIPGDLPASWVEGLARGLAAECEPLGVGVVGGDLSGGPVVVVAVTAHGDLGGRAPVLRSGARPGDVVAHAGVAGWSAAGLALLHAGRTELDRELVGAHLRPVAPLGAGPAAAAAGATAMLDVSDGMLRDAGRLARASGVGVELDSAAFTGDLERLRAVAGVLGVVAERWVLDGGEDHGLLATFPAGSVLPEPFRAVGRVVAAGEGTVRVDGVPAPARSGWDHFAG</sequence>
<feature type="binding site" evidence="1">
    <location>
        <position position="222"/>
    </location>
    <ligand>
        <name>ATP</name>
        <dbReference type="ChEBI" id="CHEBI:30616"/>
    </ligand>
</feature>
<comment type="catalytic activity">
    <reaction evidence="1">
        <text>thiamine phosphate + ATP = thiamine diphosphate + ADP</text>
        <dbReference type="Rhea" id="RHEA:15913"/>
        <dbReference type="ChEBI" id="CHEBI:30616"/>
        <dbReference type="ChEBI" id="CHEBI:37575"/>
        <dbReference type="ChEBI" id="CHEBI:58937"/>
        <dbReference type="ChEBI" id="CHEBI:456216"/>
        <dbReference type="EC" id="2.7.4.16"/>
    </reaction>
</comment>
<feature type="binding site" evidence="1">
    <location>
        <position position="55"/>
    </location>
    <ligand>
        <name>Mg(2+)</name>
        <dbReference type="ChEBI" id="CHEBI:18420"/>
        <label>2</label>
    </ligand>
</feature>
<keyword evidence="1 4" id="KW-0418">Kinase</keyword>
<feature type="binding site" evidence="1">
    <location>
        <position position="39"/>
    </location>
    <ligand>
        <name>Mg(2+)</name>
        <dbReference type="ChEBI" id="CHEBI:18420"/>
        <label>3</label>
    </ligand>
</feature>
<dbReference type="GO" id="GO:0009030">
    <property type="term" value="F:thiamine-phosphate kinase activity"/>
    <property type="evidence" value="ECO:0007669"/>
    <property type="project" value="UniProtKB-UniRule"/>
</dbReference>
<comment type="caution">
    <text evidence="1">Lacks conserved residue(s) required for the propagation of feature annotation.</text>
</comment>
<dbReference type="SUPFAM" id="SSF55326">
    <property type="entry name" value="PurM N-terminal domain-like"/>
    <property type="match status" value="1"/>
</dbReference>
<dbReference type="PANTHER" id="PTHR30270:SF0">
    <property type="entry name" value="THIAMINE-MONOPHOSPHATE KINASE"/>
    <property type="match status" value="1"/>
</dbReference>
<dbReference type="Proteomes" id="UP000565724">
    <property type="component" value="Unassembled WGS sequence"/>
</dbReference>
<keyword evidence="1" id="KW-0479">Metal-binding</keyword>
<dbReference type="HAMAP" id="MF_02128">
    <property type="entry name" value="TMP_kinase"/>
    <property type="match status" value="1"/>
</dbReference>
<feature type="binding site" evidence="1">
    <location>
        <position position="319"/>
    </location>
    <ligand>
        <name>substrate</name>
    </ligand>
</feature>
<feature type="binding site" evidence="1">
    <location>
        <position position="223"/>
    </location>
    <ligand>
        <name>Mg(2+)</name>
        <dbReference type="ChEBI" id="CHEBI:18420"/>
        <label>5</label>
    </ligand>
</feature>
<keyword evidence="1" id="KW-0547">Nucleotide-binding</keyword>
<dbReference type="Gene3D" id="3.90.650.10">
    <property type="entry name" value="PurM-like C-terminal domain"/>
    <property type="match status" value="1"/>
</dbReference>
<dbReference type="Gene3D" id="3.30.1330.10">
    <property type="entry name" value="PurM-like, N-terminal domain"/>
    <property type="match status" value="1"/>
</dbReference>
<name>A0A7Y5ZYJ5_9CELL</name>
<feature type="binding site" evidence="1">
    <location>
        <position position="84"/>
    </location>
    <ligand>
        <name>Mg(2+)</name>
        <dbReference type="ChEBI" id="CHEBI:18420"/>
        <label>4</label>
    </ligand>
</feature>
<dbReference type="InterPro" id="IPR010918">
    <property type="entry name" value="PurM-like_C_dom"/>
</dbReference>
<dbReference type="GO" id="GO:0009228">
    <property type="term" value="P:thiamine biosynthetic process"/>
    <property type="evidence" value="ECO:0007669"/>
    <property type="project" value="UniProtKB-KW"/>
</dbReference>
<organism evidence="4 5">
    <name type="scientific">Cellulomonas humilata</name>
    <dbReference type="NCBI Taxonomy" id="144055"/>
    <lineage>
        <taxon>Bacteria</taxon>
        <taxon>Bacillati</taxon>
        <taxon>Actinomycetota</taxon>
        <taxon>Actinomycetes</taxon>
        <taxon>Micrococcales</taxon>
        <taxon>Cellulomonadaceae</taxon>
        <taxon>Cellulomonas</taxon>
    </lineage>
</organism>
<dbReference type="GO" id="GO:0009229">
    <property type="term" value="P:thiamine diphosphate biosynthetic process"/>
    <property type="evidence" value="ECO:0007669"/>
    <property type="project" value="UniProtKB-UniRule"/>
</dbReference>
<protein>
    <recommendedName>
        <fullName evidence="1">Thiamine-monophosphate kinase</fullName>
        <shortName evidence="1">TMP kinase</shortName>
        <shortName evidence="1">Thiamine-phosphate kinase</shortName>
        <ecNumber evidence="1">2.7.4.16</ecNumber>
    </recommendedName>
</protein>
<feature type="binding site" evidence="1">
    <location>
        <position position="220"/>
    </location>
    <ligand>
        <name>Mg(2+)</name>
        <dbReference type="ChEBI" id="CHEBI:18420"/>
        <label>3</label>
    </ligand>
</feature>
<feature type="binding site" evidence="1">
    <location>
        <position position="157"/>
    </location>
    <ligand>
        <name>ATP</name>
        <dbReference type="ChEBI" id="CHEBI:30616"/>
    </ligand>
</feature>
<dbReference type="InterPro" id="IPR036676">
    <property type="entry name" value="PurM-like_C_sf"/>
</dbReference>
<dbReference type="InterPro" id="IPR036921">
    <property type="entry name" value="PurM-like_N_sf"/>
</dbReference>
<evidence type="ECO:0000313" key="5">
    <source>
        <dbReference type="Proteomes" id="UP000565724"/>
    </source>
</evidence>
<keyword evidence="1" id="KW-0067">ATP-binding</keyword>
<comment type="caution">
    <text evidence="4">The sequence shown here is derived from an EMBL/GenBank/DDBJ whole genome shotgun (WGS) entry which is preliminary data.</text>
</comment>
<proteinExistence type="inferred from homology"/>
<dbReference type="CDD" id="cd02194">
    <property type="entry name" value="ThiL"/>
    <property type="match status" value="1"/>
</dbReference>
<feature type="binding site" evidence="1">
    <location>
        <position position="274"/>
    </location>
    <ligand>
        <name>substrate</name>
    </ligand>
</feature>
<dbReference type="UniPathway" id="UPA00060">
    <property type="reaction ID" value="UER00142"/>
</dbReference>
<gene>
    <name evidence="1" type="primary">thiL</name>
    <name evidence="4" type="ORF">HP550_04215</name>
</gene>
<feature type="domain" description="PurM-like C-terminal" evidence="3">
    <location>
        <begin position="161"/>
        <end position="246"/>
    </location>
</feature>
<feature type="binding site" evidence="1">
    <location>
        <position position="54"/>
    </location>
    <ligand>
        <name>Mg(2+)</name>
        <dbReference type="ChEBI" id="CHEBI:18420"/>
        <label>1</label>
    </ligand>
</feature>
<feature type="binding site" evidence="1">
    <location>
        <position position="62"/>
    </location>
    <ligand>
        <name>substrate</name>
    </ligand>
</feature>
<comment type="function">
    <text evidence="1">Catalyzes the ATP-dependent phosphorylation of thiamine-monophosphate (TMP) to form thiamine-pyrophosphate (TPP), the active form of vitamin B1.</text>
</comment>
<feature type="binding site" evidence="1">
    <location>
        <begin position="131"/>
        <end position="132"/>
    </location>
    <ligand>
        <name>ATP</name>
        <dbReference type="ChEBI" id="CHEBI:30616"/>
    </ligand>
</feature>
<dbReference type="EC" id="2.7.4.16" evidence="1"/>
<dbReference type="GO" id="GO:0000287">
    <property type="term" value="F:magnesium ion binding"/>
    <property type="evidence" value="ECO:0007669"/>
    <property type="project" value="UniProtKB-UniRule"/>
</dbReference>
<evidence type="ECO:0000259" key="3">
    <source>
        <dbReference type="Pfam" id="PF02769"/>
    </source>
</evidence>
<dbReference type="NCBIfam" id="TIGR01379">
    <property type="entry name" value="thiL"/>
    <property type="match status" value="1"/>
</dbReference>
<keyword evidence="1" id="KW-0784">Thiamine biosynthesis</keyword>